<gene>
    <name evidence="1" type="ORF">K8I29_03615</name>
</gene>
<dbReference type="Gene3D" id="3.40.50.12370">
    <property type="match status" value="1"/>
</dbReference>
<proteinExistence type="predicted"/>
<dbReference type="EMBL" id="JAIOIV010000028">
    <property type="protein sequence ID" value="MBZ0155286.1"/>
    <property type="molecule type" value="Genomic_DNA"/>
</dbReference>
<evidence type="ECO:0000313" key="1">
    <source>
        <dbReference type="EMBL" id="MBZ0155286.1"/>
    </source>
</evidence>
<comment type="caution">
    <text evidence="1">The sequence shown here is derived from an EMBL/GenBank/DDBJ whole genome shotgun (WGS) entry which is preliminary data.</text>
</comment>
<reference evidence="1" key="1">
    <citation type="journal article" date="2021" name="bioRxiv">
        <title>Unraveling nitrogen, sulfur and carbon metabolic pathways and microbial community transcriptional responses to substrate deprivation and toxicity stresses in a bioreactor mimicking anoxic brackish coastal sediment conditions.</title>
        <authorList>
            <person name="Martins P.D."/>
            <person name="Echeveste M.J."/>
            <person name="Arshad A."/>
            <person name="Kurth J."/>
            <person name="Ouboter H."/>
            <person name="Jetten M.S.M."/>
            <person name="Welte C.U."/>
        </authorList>
    </citation>
    <scope>NUCLEOTIDE SEQUENCE</scope>
    <source>
        <strain evidence="1">MAG_39</strain>
    </source>
</reference>
<reference evidence="1" key="2">
    <citation type="submission" date="2021-08" db="EMBL/GenBank/DDBJ databases">
        <authorList>
            <person name="Dalcin Martins P."/>
        </authorList>
    </citation>
    <scope>NUCLEOTIDE SEQUENCE</scope>
    <source>
        <strain evidence="1">MAG_39</strain>
    </source>
</reference>
<evidence type="ECO:0008006" key="3">
    <source>
        <dbReference type="Google" id="ProtNLM"/>
    </source>
</evidence>
<accession>A0A953JCJ3</accession>
<dbReference type="Proteomes" id="UP000705867">
    <property type="component" value="Unassembled WGS sequence"/>
</dbReference>
<evidence type="ECO:0000313" key="2">
    <source>
        <dbReference type="Proteomes" id="UP000705867"/>
    </source>
</evidence>
<organism evidence="1 2">
    <name type="scientific">Candidatus Nitrobium versatile</name>
    <dbReference type="NCBI Taxonomy" id="2884831"/>
    <lineage>
        <taxon>Bacteria</taxon>
        <taxon>Pseudomonadati</taxon>
        <taxon>Nitrospirota</taxon>
        <taxon>Nitrospiria</taxon>
        <taxon>Nitrospirales</taxon>
        <taxon>Nitrospiraceae</taxon>
        <taxon>Candidatus Nitrobium</taxon>
    </lineage>
</organism>
<dbReference type="AlphaFoldDB" id="A0A953JCJ3"/>
<sequence length="163" mass="18057">MRKKQLLFVTYHNEKFGEGFSYAIDLAKAMNEGISVLMIYKRKVMEKIGDMMTVVAFAEADEHKTAREMIAEDYRSNQESYDARVSSLKQKCQSAGIPIDFNAAAADIVSAIKNILRQNTSIDMVLLSPSITGDGAVKARELNRLVRTASRPVVTMAKGVYAA</sequence>
<protein>
    <recommendedName>
        <fullName evidence="3">Universal stress protein</fullName>
    </recommendedName>
</protein>
<name>A0A953JCJ3_9BACT</name>